<dbReference type="InterPro" id="IPR011010">
    <property type="entry name" value="DNA_brk_join_enz"/>
</dbReference>
<dbReference type="InterPro" id="IPR004107">
    <property type="entry name" value="Integrase_SAM-like_N"/>
</dbReference>
<dbReference type="CDD" id="cd01189">
    <property type="entry name" value="INT_ICEBs1_C_like"/>
    <property type="match status" value="1"/>
</dbReference>
<dbReference type="Pfam" id="PF14659">
    <property type="entry name" value="Phage_int_SAM_3"/>
    <property type="match status" value="1"/>
</dbReference>
<keyword evidence="7" id="KW-1185">Reference proteome</keyword>
<evidence type="ECO:0000313" key="7">
    <source>
        <dbReference type="Proteomes" id="UP000664832"/>
    </source>
</evidence>
<evidence type="ECO:0000313" key="6">
    <source>
        <dbReference type="EMBL" id="MBO0481801.1"/>
    </source>
</evidence>
<evidence type="ECO:0000256" key="1">
    <source>
        <dbReference type="ARBA" id="ARBA00008857"/>
    </source>
</evidence>
<sequence>MATIKKYTKKDGSSAYMFKAYLGTDPVTGKRINKTKQGFKTKKEAQLALSRLQTEIENSGFRQAEKMTFQQVYDLWVVNYELTVKESTFVKQTEQYRLHILPFFGSRLMDKITPAIVQRFANQNVQYKRYREFISNTSRIFEYAMKTELIRENPVKKIIIPTPPEKLDREDKKNFFTKDELKIFLQALDDSSFPKQATFLRILEMSGCRRGEILGLEWRSVNFEDNYISITQTLSRGKNRRLYLELPKTKSSKREVPLDSKTMDMLKQWRFQQRKDLLRFGHNSINRHQLVFSSLEDNSFIELATPRKWLHTVLKQAGLRKITLHGLRHTAATMMLESGLTLKDVSDRLGHASIEITSDLYIHITEKRKRESVDQVMNYLEN</sequence>
<dbReference type="EMBL" id="JAFLWI010000006">
    <property type="protein sequence ID" value="MBO0481801.1"/>
    <property type="molecule type" value="Genomic_DNA"/>
</dbReference>
<dbReference type="RefSeq" id="WP_206898564.1">
    <property type="nucleotide sequence ID" value="NZ_JAFLWI010000006.1"/>
</dbReference>
<evidence type="ECO:0000256" key="3">
    <source>
        <dbReference type="ARBA" id="ARBA00023125"/>
    </source>
</evidence>
<evidence type="ECO:0000256" key="4">
    <source>
        <dbReference type="ARBA" id="ARBA00023172"/>
    </source>
</evidence>
<organism evidence="6 7">
    <name type="scientific">Candidatus Enterococcus courvalinii</name>
    <dbReference type="NCBI Taxonomy" id="2815329"/>
    <lineage>
        <taxon>Bacteria</taxon>
        <taxon>Bacillati</taxon>
        <taxon>Bacillota</taxon>
        <taxon>Bacilli</taxon>
        <taxon>Lactobacillales</taxon>
        <taxon>Enterococcaceae</taxon>
        <taxon>Enterococcus</taxon>
    </lineage>
</organism>
<dbReference type="InterPro" id="IPR010998">
    <property type="entry name" value="Integrase_recombinase_N"/>
</dbReference>
<evidence type="ECO:0000256" key="2">
    <source>
        <dbReference type="ARBA" id="ARBA00022908"/>
    </source>
</evidence>
<comment type="similarity">
    <text evidence="1">Belongs to the 'phage' integrase family.</text>
</comment>
<feature type="domain" description="Tyr recombinase" evidence="5">
    <location>
        <begin position="171"/>
        <end position="374"/>
    </location>
</feature>
<dbReference type="InterPro" id="IPR028259">
    <property type="entry name" value="AP2-like_int_N"/>
</dbReference>
<dbReference type="Pfam" id="PF00589">
    <property type="entry name" value="Phage_integrase"/>
    <property type="match status" value="1"/>
</dbReference>
<keyword evidence="2" id="KW-0229">DNA integration</keyword>
<protein>
    <submittedName>
        <fullName evidence="6">Site-specific integrase</fullName>
    </submittedName>
</protein>
<dbReference type="PANTHER" id="PTHR30629:SF2">
    <property type="entry name" value="PROPHAGE INTEGRASE INTS-RELATED"/>
    <property type="match status" value="1"/>
</dbReference>
<dbReference type="SUPFAM" id="SSF56349">
    <property type="entry name" value="DNA breaking-rejoining enzymes"/>
    <property type="match status" value="1"/>
</dbReference>
<dbReference type="InterPro" id="IPR002104">
    <property type="entry name" value="Integrase_catalytic"/>
</dbReference>
<dbReference type="Gene3D" id="1.10.150.130">
    <property type="match status" value="1"/>
</dbReference>
<proteinExistence type="inferred from homology"/>
<accession>A0ABS3I214</accession>
<reference evidence="6 7" key="1">
    <citation type="submission" date="2021-03" db="EMBL/GenBank/DDBJ databases">
        <title>Enterococcal diversity collection.</title>
        <authorList>
            <person name="Gilmore M.S."/>
            <person name="Schwartzman J."/>
            <person name="Van Tyne D."/>
            <person name="Martin M."/>
            <person name="Earl A.M."/>
            <person name="Manson A.L."/>
            <person name="Straub T."/>
            <person name="Salamzade R."/>
            <person name="Saavedra J."/>
            <person name="Lebreton F."/>
            <person name="Prichula J."/>
            <person name="Schaufler K."/>
            <person name="Gaca A."/>
            <person name="Sgardioli B."/>
            <person name="Wagenaar J."/>
            <person name="Strong T."/>
        </authorList>
    </citation>
    <scope>NUCLEOTIDE SEQUENCE [LARGE SCALE GENOMIC DNA]</scope>
    <source>
        <strain evidence="6 7">MSG2901</strain>
    </source>
</reference>
<dbReference type="Pfam" id="PF14657">
    <property type="entry name" value="Arm-DNA-bind_4"/>
    <property type="match status" value="1"/>
</dbReference>
<name>A0ABS3I214_9ENTE</name>
<dbReference type="PROSITE" id="PS51898">
    <property type="entry name" value="TYR_RECOMBINASE"/>
    <property type="match status" value="1"/>
</dbReference>
<dbReference type="Proteomes" id="UP000664832">
    <property type="component" value="Unassembled WGS sequence"/>
</dbReference>
<keyword evidence="3" id="KW-0238">DNA-binding</keyword>
<gene>
    <name evidence="6" type="ORF">JZO71_05615</name>
</gene>
<comment type="caution">
    <text evidence="6">The sequence shown here is derived from an EMBL/GenBank/DDBJ whole genome shotgun (WGS) entry which is preliminary data.</text>
</comment>
<dbReference type="InterPro" id="IPR013762">
    <property type="entry name" value="Integrase-like_cat_sf"/>
</dbReference>
<dbReference type="PANTHER" id="PTHR30629">
    <property type="entry name" value="PROPHAGE INTEGRASE"/>
    <property type="match status" value="1"/>
</dbReference>
<evidence type="ECO:0000259" key="5">
    <source>
        <dbReference type="PROSITE" id="PS51898"/>
    </source>
</evidence>
<dbReference type="Gene3D" id="1.10.443.10">
    <property type="entry name" value="Intergrase catalytic core"/>
    <property type="match status" value="1"/>
</dbReference>
<keyword evidence="4" id="KW-0233">DNA recombination</keyword>
<dbReference type="InterPro" id="IPR050808">
    <property type="entry name" value="Phage_Integrase"/>
</dbReference>